<keyword evidence="1" id="KW-0223">Dioxygenase</keyword>
<keyword evidence="6" id="KW-1185">Reference proteome</keyword>
<reference evidence="5 6" key="1">
    <citation type="submission" date="2015-01" db="EMBL/GenBank/DDBJ databases">
        <title>The Genome Sequence of Exophiala oligosperma CBS72588.</title>
        <authorList>
            <consortium name="The Broad Institute Genomics Platform"/>
            <person name="Cuomo C."/>
            <person name="de Hoog S."/>
            <person name="Gorbushina A."/>
            <person name="Stielow B."/>
            <person name="Teixiera M."/>
            <person name="Abouelleil A."/>
            <person name="Chapman S.B."/>
            <person name="Priest M."/>
            <person name="Young S.K."/>
            <person name="Wortman J."/>
            <person name="Nusbaum C."/>
            <person name="Birren B."/>
        </authorList>
    </citation>
    <scope>NUCLEOTIDE SEQUENCE [LARGE SCALE GENOMIC DNA]</scope>
    <source>
        <strain evidence="5 6">CBS 72588</strain>
    </source>
</reference>
<dbReference type="OrthoDB" id="2205143at2759"/>
<feature type="compositionally biased region" description="Polar residues" evidence="3">
    <location>
        <begin position="1"/>
        <end position="10"/>
    </location>
</feature>
<dbReference type="Pfam" id="PF07883">
    <property type="entry name" value="Cupin_2"/>
    <property type="match status" value="1"/>
</dbReference>
<dbReference type="RefSeq" id="XP_016261744.1">
    <property type="nucleotide sequence ID" value="XM_016408264.1"/>
</dbReference>
<dbReference type="Proteomes" id="UP000053342">
    <property type="component" value="Unassembled WGS sequence"/>
</dbReference>
<dbReference type="GO" id="GO:0051213">
    <property type="term" value="F:dioxygenase activity"/>
    <property type="evidence" value="ECO:0007669"/>
    <property type="project" value="UniProtKB-KW"/>
</dbReference>
<proteinExistence type="predicted"/>
<dbReference type="SUPFAM" id="SSF51182">
    <property type="entry name" value="RmlC-like cupins"/>
    <property type="match status" value="1"/>
</dbReference>
<dbReference type="InterPro" id="IPR011051">
    <property type="entry name" value="RmlC_Cupin_sf"/>
</dbReference>
<feature type="domain" description="Cupin type-2" evidence="4">
    <location>
        <begin position="119"/>
        <end position="186"/>
    </location>
</feature>
<organism evidence="5 6">
    <name type="scientific">Exophiala oligosperma</name>
    <dbReference type="NCBI Taxonomy" id="215243"/>
    <lineage>
        <taxon>Eukaryota</taxon>
        <taxon>Fungi</taxon>
        <taxon>Dikarya</taxon>
        <taxon>Ascomycota</taxon>
        <taxon>Pezizomycotina</taxon>
        <taxon>Eurotiomycetes</taxon>
        <taxon>Chaetothyriomycetidae</taxon>
        <taxon>Chaetothyriales</taxon>
        <taxon>Herpotrichiellaceae</taxon>
        <taxon>Exophiala</taxon>
    </lineage>
</organism>
<accession>A0A0D2DEV5</accession>
<dbReference type="CDD" id="cd02216">
    <property type="entry name" value="cupin_GDO-like_N"/>
    <property type="match status" value="1"/>
</dbReference>
<dbReference type="InterPro" id="IPR013096">
    <property type="entry name" value="Cupin_2"/>
</dbReference>
<dbReference type="VEuPathDB" id="FungiDB:PV06_07078"/>
<gene>
    <name evidence="5" type="ORF">PV06_07078</name>
</gene>
<evidence type="ECO:0000256" key="2">
    <source>
        <dbReference type="ARBA" id="ARBA00023002"/>
    </source>
</evidence>
<dbReference type="EMBL" id="KN847337">
    <property type="protein sequence ID" value="KIW41528.1"/>
    <property type="molecule type" value="Genomic_DNA"/>
</dbReference>
<dbReference type="InterPro" id="IPR014710">
    <property type="entry name" value="RmlC-like_jellyroll"/>
</dbReference>
<feature type="region of interest" description="Disordered" evidence="3">
    <location>
        <begin position="1"/>
        <end position="22"/>
    </location>
</feature>
<dbReference type="HOGENOM" id="CLU_060572_1_0_1"/>
<evidence type="ECO:0000313" key="6">
    <source>
        <dbReference type="Proteomes" id="UP000053342"/>
    </source>
</evidence>
<name>A0A0D2DEV5_9EURO</name>
<dbReference type="Gene3D" id="2.60.120.10">
    <property type="entry name" value="Jelly Rolls"/>
    <property type="match status" value="2"/>
</dbReference>
<dbReference type="GeneID" id="27359152"/>
<evidence type="ECO:0000259" key="4">
    <source>
        <dbReference type="Pfam" id="PF07883"/>
    </source>
</evidence>
<dbReference type="PANTHER" id="PTHR41517">
    <property type="entry name" value="1,2-DIOXYGENASE PROTEIN-RELATED"/>
    <property type="match status" value="1"/>
</dbReference>
<dbReference type="STRING" id="215243.A0A0D2DEV5"/>
<dbReference type="PANTHER" id="PTHR41517:SF1">
    <property type="entry name" value="CUPIN"/>
    <property type="match status" value="1"/>
</dbReference>
<sequence>MASQTETVPPQSEGKGQLKAPSTLDEAVEQATTQVMGRCQEQNSYPMWTVNDKISKLVPNPRALPTLWRWTEMRQLMLDSADLVPEEMQERRALMMVNPGFGPVTGPSPYTTDTLYAGLQMVLPGETAPAHRHIAYAVRFIQESDKGFTSVAGHKMYLEHGDLVLTPSWQWHYHGNDGPSPTIWVDCLDIPLQIYGRTNFLEPYQTKTVPDLIVEDSPFQFKWNKSQQALDAQDVDHARYHYLTNGSPFGKTIAAQAERVKAGKAVRPARETTSFIYVVKQGEGRTHIEAPTGTLAVDWKDKDVFIVPAWSWVTHEASEDGDAYLFAITDRSINDNLGLTRIDHAGN</sequence>
<dbReference type="AlphaFoldDB" id="A0A0D2DEV5"/>
<keyword evidence="2" id="KW-0560">Oxidoreductase</keyword>
<evidence type="ECO:0000256" key="3">
    <source>
        <dbReference type="SAM" id="MobiDB-lite"/>
    </source>
</evidence>
<evidence type="ECO:0000256" key="1">
    <source>
        <dbReference type="ARBA" id="ARBA00022964"/>
    </source>
</evidence>
<protein>
    <recommendedName>
        <fullName evidence="4">Cupin type-2 domain-containing protein</fullName>
    </recommendedName>
</protein>
<evidence type="ECO:0000313" key="5">
    <source>
        <dbReference type="EMBL" id="KIW41528.1"/>
    </source>
</evidence>
<dbReference type="InterPro" id="IPR047183">
    <property type="entry name" value="GDO-like"/>
</dbReference>